<gene>
    <name evidence="2" type="ORF">J7T54_000395</name>
</gene>
<keyword evidence="3" id="KW-1185">Reference proteome</keyword>
<dbReference type="AlphaFoldDB" id="A0A9P9XW94"/>
<feature type="region of interest" description="Disordered" evidence="1">
    <location>
        <begin position="20"/>
        <end position="59"/>
    </location>
</feature>
<organism evidence="2 3">
    <name type="scientific">Emericellopsis cladophorae</name>
    <dbReference type="NCBI Taxonomy" id="2686198"/>
    <lineage>
        <taxon>Eukaryota</taxon>
        <taxon>Fungi</taxon>
        <taxon>Dikarya</taxon>
        <taxon>Ascomycota</taxon>
        <taxon>Pezizomycotina</taxon>
        <taxon>Sordariomycetes</taxon>
        <taxon>Hypocreomycetidae</taxon>
        <taxon>Hypocreales</taxon>
        <taxon>Bionectriaceae</taxon>
        <taxon>Emericellopsis</taxon>
    </lineage>
</organism>
<evidence type="ECO:0000313" key="3">
    <source>
        <dbReference type="Proteomes" id="UP001055219"/>
    </source>
</evidence>
<accession>A0A9P9XW94</accession>
<protein>
    <submittedName>
        <fullName evidence="2">Uncharacterized protein</fullName>
    </submittedName>
</protein>
<dbReference type="Proteomes" id="UP001055219">
    <property type="component" value="Unassembled WGS sequence"/>
</dbReference>
<reference evidence="2" key="1">
    <citation type="journal article" date="2021" name="J Fungi (Basel)">
        <title>Genomic and Metabolomic Analyses of the Marine Fungus Emericellopsis cladophorae: Insights into Saltwater Adaptability Mechanisms and Its Biosynthetic Potential.</title>
        <authorList>
            <person name="Goncalves M.F.M."/>
            <person name="Hilario S."/>
            <person name="Van de Peer Y."/>
            <person name="Esteves A.C."/>
            <person name="Alves A."/>
        </authorList>
    </citation>
    <scope>NUCLEOTIDE SEQUENCE</scope>
    <source>
        <strain evidence="2">MUM 19.33</strain>
    </source>
</reference>
<dbReference type="RefSeq" id="XP_051359355.1">
    <property type="nucleotide sequence ID" value="XM_051509706.1"/>
</dbReference>
<proteinExistence type="predicted"/>
<evidence type="ECO:0000256" key="1">
    <source>
        <dbReference type="SAM" id="MobiDB-lite"/>
    </source>
</evidence>
<sequence length="88" mass="10442">MSTFKRPPVYDDAQAQLQQEALHHHQQLQLQQQRHHHQKQQPPPQMMPPMSYSPTPLDETTYMGVQWEDHTSWDPQLFTQIMPGWGLI</sequence>
<comment type="caution">
    <text evidence="2">The sequence shown here is derived from an EMBL/GenBank/DDBJ whole genome shotgun (WGS) entry which is preliminary data.</text>
</comment>
<name>A0A9P9XW94_9HYPO</name>
<reference evidence="2" key="2">
    <citation type="submission" date="2022-07" db="EMBL/GenBank/DDBJ databases">
        <authorList>
            <person name="Goncalves M.F.M."/>
            <person name="Hilario S."/>
            <person name="Van De Peer Y."/>
            <person name="Esteves A.C."/>
            <person name="Alves A."/>
        </authorList>
    </citation>
    <scope>NUCLEOTIDE SEQUENCE</scope>
    <source>
        <strain evidence="2">MUM 19.33</strain>
    </source>
</reference>
<dbReference type="GeneID" id="75826914"/>
<dbReference type="EMBL" id="JAGIXG020000067">
    <property type="protein sequence ID" value="KAI6778499.1"/>
    <property type="molecule type" value="Genomic_DNA"/>
</dbReference>
<evidence type="ECO:0000313" key="2">
    <source>
        <dbReference type="EMBL" id="KAI6778499.1"/>
    </source>
</evidence>